<keyword evidence="3" id="KW-1185">Reference proteome</keyword>
<feature type="transmembrane region" description="Helical" evidence="1">
    <location>
        <begin position="91"/>
        <end position="111"/>
    </location>
</feature>
<evidence type="ECO:0000313" key="2">
    <source>
        <dbReference type="EMBL" id="REH56201.1"/>
    </source>
</evidence>
<protein>
    <submittedName>
        <fullName evidence="2">Uncharacterized protein</fullName>
    </submittedName>
</protein>
<sequence>MKLTDQHIEQLYEFTRQHYVEHYDVQTELVDHLANDIEQIWKKKPTLTFKQARDKSFKKFGVFGFMDVVEEKQGQMNKKYFKIILGFVKEWFSIPKILLTITMFYCFYFLLQFPFAQYLFPGFFFTILIIEFIVMFKKRKMLNAKFKKTEKKWMLEDIIETQGHGNIVLVLFYVFQFLTPNSYESLSTLASIIIAVATTFVFIIGYVSLVVVPKKAENLLEEHYPEYRLVNPTTI</sequence>
<organism evidence="2 3">
    <name type="scientific">Tenacibaculum gallaicum</name>
    <dbReference type="NCBI Taxonomy" id="561505"/>
    <lineage>
        <taxon>Bacteria</taxon>
        <taxon>Pseudomonadati</taxon>
        <taxon>Bacteroidota</taxon>
        <taxon>Flavobacteriia</taxon>
        <taxon>Flavobacteriales</taxon>
        <taxon>Flavobacteriaceae</taxon>
        <taxon>Tenacibaculum</taxon>
    </lineage>
</organism>
<dbReference type="AlphaFoldDB" id="A0A3E0IC34"/>
<feature type="transmembrane region" description="Helical" evidence="1">
    <location>
        <begin position="157"/>
        <end position="178"/>
    </location>
</feature>
<keyword evidence="1" id="KW-0812">Transmembrane</keyword>
<accession>A0A3E0IC34</accession>
<dbReference type="EMBL" id="QUNS01000001">
    <property type="protein sequence ID" value="REH56201.1"/>
    <property type="molecule type" value="Genomic_DNA"/>
</dbReference>
<dbReference type="OrthoDB" id="662673at2"/>
<proteinExistence type="predicted"/>
<evidence type="ECO:0000256" key="1">
    <source>
        <dbReference type="SAM" id="Phobius"/>
    </source>
</evidence>
<keyword evidence="1" id="KW-1133">Transmembrane helix</keyword>
<feature type="transmembrane region" description="Helical" evidence="1">
    <location>
        <begin position="117"/>
        <end position="136"/>
    </location>
</feature>
<comment type="caution">
    <text evidence="2">The sequence shown here is derived from an EMBL/GenBank/DDBJ whole genome shotgun (WGS) entry which is preliminary data.</text>
</comment>
<gene>
    <name evidence="2" type="ORF">C7448_101236</name>
</gene>
<keyword evidence="1" id="KW-0472">Membrane</keyword>
<evidence type="ECO:0000313" key="3">
    <source>
        <dbReference type="Proteomes" id="UP000256884"/>
    </source>
</evidence>
<dbReference type="RefSeq" id="WP_115899531.1">
    <property type="nucleotide sequence ID" value="NZ_QUNS01000001.1"/>
</dbReference>
<dbReference type="Proteomes" id="UP000256884">
    <property type="component" value="Unassembled WGS sequence"/>
</dbReference>
<feature type="transmembrane region" description="Helical" evidence="1">
    <location>
        <begin position="190"/>
        <end position="212"/>
    </location>
</feature>
<reference evidence="2 3" key="1">
    <citation type="submission" date="2018-08" db="EMBL/GenBank/DDBJ databases">
        <title>Genomic Encyclopedia of Type Strains, Phase IV (KMG-IV): sequencing the most valuable type-strain genomes for metagenomic binning, comparative biology and taxonomic classification.</title>
        <authorList>
            <person name="Goeker M."/>
        </authorList>
    </citation>
    <scope>NUCLEOTIDE SEQUENCE [LARGE SCALE GENOMIC DNA]</scope>
    <source>
        <strain evidence="2 3">DSM 18841</strain>
    </source>
</reference>
<name>A0A3E0IC34_9FLAO</name>